<protein>
    <submittedName>
        <fullName evidence="1">Uncharacterized protein</fullName>
    </submittedName>
</protein>
<dbReference type="AlphaFoldDB" id="A0A3M8B823"/>
<dbReference type="EMBL" id="RHHS01000013">
    <property type="protein sequence ID" value="RNB59510.1"/>
    <property type="molecule type" value="Genomic_DNA"/>
</dbReference>
<sequence length="75" mass="8629">MAKTNTDTWKKHVPYEIESRFIEVGNENFTLSEAIEEAKYIIDMIQSGGSSYNDDEDEGKATLKKCKTFLKKYKA</sequence>
<evidence type="ECO:0000313" key="2">
    <source>
        <dbReference type="Proteomes" id="UP000268829"/>
    </source>
</evidence>
<keyword evidence="2" id="KW-1185">Reference proteome</keyword>
<dbReference type="RefSeq" id="WP_122903677.1">
    <property type="nucleotide sequence ID" value="NZ_RHHS01000013.1"/>
</dbReference>
<organism evidence="1 2">
    <name type="scientific">Brevibacillus gelatini</name>
    <dbReference type="NCBI Taxonomy" id="1655277"/>
    <lineage>
        <taxon>Bacteria</taxon>
        <taxon>Bacillati</taxon>
        <taxon>Bacillota</taxon>
        <taxon>Bacilli</taxon>
        <taxon>Bacillales</taxon>
        <taxon>Paenibacillaceae</taxon>
        <taxon>Brevibacillus</taxon>
    </lineage>
</organism>
<reference evidence="1 2" key="1">
    <citation type="submission" date="2018-10" db="EMBL/GenBank/DDBJ databases">
        <title>Phylogenomics of Brevibacillus.</title>
        <authorList>
            <person name="Dunlap C."/>
        </authorList>
    </citation>
    <scope>NUCLEOTIDE SEQUENCE [LARGE SCALE GENOMIC DNA]</scope>
    <source>
        <strain evidence="1 2">DSM 100115</strain>
    </source>
</reference>
<comment type="caution">
    <text evidence="1">The sequence shown here is derived from an EMBL/GenBank/DDBJ whole genome shotgun (WGS) entry which is preliminary data.</text>
</comment>
<evidence type="ECO:0000313" key="1">
    <source>
        <dbReference type="EMBL" id="RNB59510.1"/>
    </source>
</evidence>
<name>A0A3M8B823_9BACL</name>
<gene>
    <name evidence="1" type="ORF">EDM57_05050</name>
</gene>
<proteinExistence type="predicted"/>
<accession>A0A3M8B823</accession>
<dbReference type="Proteomes" id="UP000268829">
    <property type="component" value="Unassembled WGS sequence"/>
</dbReference>